<evidence type="ECO:0000256" key="2">
    <source>
        <dbReference type="SAM" id="SignalP"/>
    </source>
</evidence>
<comment type="caution">
    <text evidence="3">The sequence shown here is derived from an EMBL/GenBank/DDBJ whole genome shotgun (WGS) entry which is preliminary data.</text>
</comment>
<organism evidence="3 4">
    <name type="scientific">Seminavis robusta</name>
    <dbReference type="NCBI Taxonomy" id="568900"/>
    <lineage>
        <taxon>Eukaryota</taxon>
        <taxon>Sar</taxon>
        <taxon>Stramenopiles</taxon>
        <taxon>Ochrophyta</taxon>
        <taxon>Bacillariophyta</taxon>
        <taxon>Bacillariophyceae</taxon>
        <taxon>Bacillariophycidae</taxon>
        <taxon>Naviculales</taxon>
        <taxon>Naviculaceae</taxon>
        <taxon>Seminavis</taxon>
    </lineage>
</organism>
<dbReference type="Proteomes" id="UP001153069">
    <property type="component" value="Unassembled WGS sequence"/>
</dbReference>
<keyword evidence="4" id="KW-1185">Reference proteome</keyword>
<proteinExistence type="predicted"/>
<feature type="chain" id="PRO_5040355083" evidence="2">
    <location>
        <begin position="26"/>
        <end position="189"/>
    </location>
</feature>
<sequence>MISQTKSLILAFVLALQCLSHGGNANLLGGEVVLDNVNEGPGSVVVRFLDTDFQGLTMEIESEAADFNVTDLDGANVTIHHLPYQKLSGMIDCINDNAGADNVVIISGTIQGTANEIGYSDARYFYEGDRFMTAVQGNHQGNNAGDRDQLGEISNLGNQENPDLSDCYYFFASDFELREVAGGHITVSN</sequence>
<dbReference type="EMBL" id="CAICTM010000931">
    <property type="protein sequence ID" value="CAB9518427.1"/>
    <property type="molecule type" value="Genomic_DNA"/>
</dbReference>
<evidence type="ECO:0000313" key="3">
    <source>
        <dbReference type="EMBL" id="CAB9518427.1"/>
    </source>
</evidence>
<evidence type="ECO:0000313" key="4">
    <source>
        <dbReference type="Proteomes" id="UP001153069"/>
    </source>
</evidence>
<gene>
    <name evidence="3" type="ORF">SEMRO_933_G221800.1</name>
</gene>
<name>A0A9N8HMU9_9STRA</name>
<reference evidence="3" key="1">
    <citation type="submission" date="2020-06" db="EMBL/GenBank/DDBJ databases">
        <authorList>
            <consortium name="Plant Systems Biology data submission"/>
        </authorList>
    </citation>
    <scope>NUCLEOTIDE SEQUENCE</scope>
    <source>
        <strain evidence="3">D6</strain>
    </source>
</reference>
<evidence type="ECO:0000256" key="1">
    <source>
        <dbReference type="SAM" id="MobiDB-lite"/>
    </source>
</evidence>
<dbReference type="AlphaFoldDB" id="A0A9N8HMU9"/>
<accession>A0A9N8HMU9</accession>
<feature type="signal peptide" evidence="2">
    <location>
        <begin position="1"/>
        <end position="25"/>
    </location>
</feature>
<feature type="region of interest" description="Disordered" evidence="1">
    <location>
        <begin position="138"/>
        <end position="158"/>
    </location>
</feature>
<protein>
    <submittedName>
        <fullName evidence="3">Uncharacterized protein</fullName>
    </submittedName>
</protein>
<keyword evidence="2" id="KW-0732">Signal</keyword>